<dbReference type="AlphaFoldDB" id="A0A366HIZ2"/>
<dbReference type="InterPro" id="IPR013097">
    <property type="entry name" value="Dabb"/>
</dbReference>
<dbReference type="Pfam" id="PF07876">
    <property type="entry name" value="Dabb"/>
    <property type="match status" value="1"/>
</dbReference>
<sequence>MVCQVSLFTLKPDVTPERLEEMMWTTRTTLLRIREILHLNVGKRIRESDPWHWFVSVEVESLDKLAIAQDDPHYFKYVREVIESSVDQSQILTFEMEPRKDVKYS</sequence>
<accession>A0A366HIZ2</accession>
<proteinExistence type="predicted"/>
<evidence type="ECO:0000313" key="3">
    <source>
        <dbReference type="Proteomes" id="UP000253426"/>
    </source>
</evidence>
<feature type="domain" description="Stress-response A/B barrel" evidence="1">
    <location>
        <begin position="2"/>
        <end position="94"/>
    </location>
</feature>
<dbReference type="RefSeq" id="WP_113959748.1">
    <property type="nucleotide sequence ID" value="NZ_QNRR01000006.1"/>
</dbReference>
<dbReference type="EMBL" id="QNRR01000006">
    <property type="protein sequence ID" value="RBP42632.1"/>
    <property type="molecule type" value="Genomic_DNA"/>
</dbReference>
<evidence type="ECO:0000313" key="2">
    <source>
        <dbReference type="EMBL" id="RBP42632.1"/>
    </source>
</evidence>
<reference evidence="2 3" key="1">
    <citation type="submission" date="2018-06" db="EMBL/GenBank/DDBJ databases">
        <title>Genomic Encyclopedia of Type Strains, Phase IV (KMG-IV): sequencing the most valuable type-strain genomes for metagenomic binning, comparative biology and taxonomic classification.</title>
        <authorList>
            <person name="Goeker M."/>
        </authorList>
    </citation>
    <scope>NUCLEOTIDE SEQUENCE [LARGE SCALE GENOMIC DNA]</scope>
    <source>
        <strain evidence="2 3">DSM 25532</strain>
    </source>
</reference>
<keyword evidence="3" id="KW-1185">Reference proteome</keyword>
<evidence type="ECO:0000259" key="1">
    <source>
        <dbReference type="PROSITE" id="PS51502"/>
    </source>
</evidence>
<protein>
    <submittedName>
        <fullName evidence="2">Stress responsive alpha/beta barrel protein</fullName>
    </submittedName>
</protein>
<dbReference type="Proteomes" id="UP000253426">
    <property type="component" value="Unassembled WGS sequence"/>
</dbReference>
<dbReference type="InterPro" id="IPR011008">
    <property type="entry name" value="Dimeric_a/b-barrel"/>
</dbReference>
<gene>
    <name evidence="2" type="ORF">DES53_106341</name>
</gene>
<organism evidence="2 3">
    <name type="scientific">Roseimicrobium gellanilyticum</name>
    <dbReference type="NCBI Taxonomy" id="748857"/>
    <lineage>
        <taxon>Bacteria</taxon>
        <taxon>Pseudomonadati</taxon>
        <taxon>Verrucomicrobiota</taxon>
        <taxon>Verrucomicrobiia</taxon>
        <taxon>Verrucomicrobiales</taxon>
        <taxon>Verrucomicrobiaceae</taxon>
        <taxon>Roseimicrobium</taxon>
    </lineage>
</organism>
<comment type="caution">
    <text evidence="2">The sequence shown here is derived from an EMBL/GenBank/DDBJ whole genome shotgun (WGS) entry which is preliminary data.</text>
</comment>
<dbReference type="PROSITE" id="PS51502">
    <property type="entry name" value="S_R_A_B_BARREL"/>
    <property type="match status" value="1"/>
</dbReference>
<name>A0A366HIZ2_9BACT</name>
<dbReference type="Gene3D" id="3.30.70.100">
    <property type="match status" value="1"/>
</dbReference>
<dbReference type="SUPFAM" id="SSF54909">
    <property type="entry name" value="Dimeric alpha+beta barrel"/>
    <property type="match status" value="1"/>
</dbReference>
<dbReference type="OrthoDB" id="195903at2"/>